<evidence type="ECO:0000313" key="2">
    <source>
        <dbReference type="Proteomes" id="UP000187203"/>
    </source>
</evidence>
<sequence length="68" mass="7676">MAAASKLSEILALGFDEKFMRTWECYFDYCAACFKSRNVGNYQVVFSRLGNFGALGDPYEGFPSAYSY</sequence>
<evidence type="ECO:0000313" key="1">
    <source>
        <dbReference type="EMBL" id="OMO95364.1"/>
    </source>
</evidence>
<protein>
    <recommendedName>
        <fullName evidence="3">Cyclopropane-fatty-acyl-phospholipid synthase</fullName>
    </recommendedName>
</protein>
<dbReference type="Gene3D" id="3.40.50.150">
    <property type="entry name" value="Vaccinia Virus protein VP39"/>
    <property type="match status" value="1"/>
</dbReference>
<dbReference type="PANTHER" id="PTHR43675">
    <property type="entry name" value="ARSENITE METHYLTRANSFERASE"/>
    <property type="match status" value="1"/>
</dbReference>
<organism evidence="1 2">
    <name type="scientific">Corchorus olitorius</name>
    <dbReference type="NCBI Taxonomy" id="93759"/>
    <lineage>
        <taxon>Eukaryota</taxon>
        <taxon>Viridiplantae</taxon>
        <taxon>Streptophyta</taxon>
        <taxon>Embryophyta</taxon>
        <taxon>Tracheophyta</taxon>
        <taxon>Spermatophyta</taxon>
        <taxon>Magnoliopsida</taxon>
        <taxon>eudicotyledons</taxon>
        <taxon>Gunneridae</taxon>
        <taxon>Pentapetalae</taxon>
        <taxon>rosids</taxon>
        <taxon>malvids</taxon>
        <taxon>Malvales</taxon>
        <taxon>Malvaceae</taxon>
        <taxon>Grewioideae</taxon>
        <taxon>Apeibeae</taxon>
        <taxon>Corchorus</taxon>
    </lineage>
</organism>
<reference evidence="2" key="1">
    <citation type="submission" date="2013-09" db="EMBL/GenBank/DDBJ databases">
        <title>Corchorus olitorius genome sequencing.</title>
        <authorList>
            <person name="Alam M."/>
            <person name="Haque M.S."/>
            <person name="Islam M.S."/>
            <person name="Emdad E.M."/>
            <person name="Islam M.M."/>
            <person name="Ahmed B."/>
            <person name="Halim A."/>
            <person name="Hossen Q.M.M."/>
            <person name="Hossain M.Z."/>
            <person name="Ahmed R."/>
            <person name="Khan M.M."/>
            <person name="Islam R."/>
            <person name="Rashid M.M."/>
            <person name="Khan S.A."/>
            <person name="Rahman M.S."/>
            <person name="Alam M."/>
            <person name="Yahiya A.S."/>
            <person name="Khan M.S."/>
            <person name="Azam M.S."/>
            <person name="Haque T."/>
            <person name="Lashkar M.Z.H."/>
            <person name="Akhand A.I."/>
            <person name="Morshed G."/>
            <person name="Roy S."/>
            <person name="Uddin K.S."/>
            <person name="Rabeya T."/>
            <person name="Hossain A.S."/>
            <person name="Chowdhury A."/>
            <person name="Snigdha A.R."/>
            <person name="Mortoza M.S."/>
            <person name="Matin S.A."/>
            <person name="Hoque S.M.E."/>
            <person name="Islam M.K."/>
            <person name="Roy D.K."/>
            <person name="Haider R."/>
            <person name="Moosa M.M."/>
            <person name="Elias S.M."/>
            <person name="Hasan A.M."/>
            <person name="Jahan S."/>
            <person name="Shafiuddin M."/>
            <person name="Mahmood N."/>
            <person name="Shommy N.S."/>
        </authorList>
    </citation>
    <scope>NUCLEOTIDE SEQUENCE [LARGE SCALE GENOMIC DNA]</scope>
    <source>
        <strain evidence="2">cv. O-4</strain>
    </source>
</reference>
<evidence type="ECO:0008006" key="3">
    <source>
        <dbReference type="Google" id="ProtNLM"/>
    </source>
</evidence>
<dbReference type="InterPro" id="IPR026669">
    <property type="entry name" value="Arsenite_MeTrfase-like"/>
</dbReference>
<dbReference type="Proteomes" id="UP000187203">
    <property type="component" value="Unassembled WGS sequence"/>
</dbReference>
<accession>A0A1R3JKP0</accession>
<comment type="caution">
    <text evidence="1">The sequence shown here is derived from an EMBL/GenBank/DDBJ whole genome shotgun (WGS) entry which is preliminary data.</text>
</comment>
<dbReference type="OrthoDB" id="932691at2759"/>
<dbReference type="PANTHER" id="PTHR43675:SF28">
    <property type="entry name" value="AMINE OXIDASE DOMAIN-CONTAINING PROTEIN"/>
    <property type="match status" value="1"/>
</dbReference>
<dbReference type="EMBL" id="AWUE01015844">
    <property type="protein sequence ID" value="OMO95364.1"/>
    <property type="molecule type" value="Genomic_DNA"/>
</dbReference>
<name>A0A1R3JKP0_9ROSI</name>
<dbReference type="InterPro" id="IPR029063">
    <property type="entry name" value="SAM-dependent_MTases_sf"/>
</dbReference>
<dbReference type="GO" id="GO:0008168">
    <property type="term" value="F:methyltransferase activity"/>
    <property type="evidence" value="ECO:0007669"/>
    <property type="project" value="TreeGrafter"/>
</dbReference>
<proteinExistence type="predicted"/>
<gene>
    <name evidence="1" type="ORF">COLO4_15943</name>
</gene>
<keyword evidence="2" id="KW-1185">Reference proteome</keyword>
<dbReference type="STRING" id="93759.A0A1R3JKP0"/>
<dbReference type="AlphaFoldDB" id="A0A1R3JKP0"/>